<accession>A0A0G1XYY1</accession>
<organism evidence="2 3">
    <name type="scientific">Candidatus Giovannonibacteria bacterium GW2011_GWA2_53_7</name>
    <dbReference type="NCBI Taxonomy" id="1618650"/>
    <lineage>
        <taxon>Bacteria</taxon>
        <taxon>Candidatus Giovannoniibacteriota</taxon>
    </lineage>
</organism>
<sequence>MDIDFLKQNQTQSPPPHTGPSFRGFFVLLVLTISMLTLVGMLTVFHRTNGVPLFVQLKGLLRSADIALQGEKDDRINVLLLGVGGDGHDGGYLTDTIVLASLVPSTGASSLISIPR</sequence>
<keyword evidence="1" id="KW-0812">Transmembrane</keyword>
<comment type="caution">
    <text evidence="2">The sequence shown here is derived from an EMBL/GenBank/DDBJ whole genome shotgun (WGS) entry which is preliminary data.</text>
</comment>
<proteinExistence type="predicted"/>
<feature type="non-terminal residue" evidence="2">
    <location>
        <position position="116"/>
    </location>
</feature>
<dbReference type="Gene3D" id="3.30.420.590">
    <property type="match status" value="1"/>
</dbReference>
<keyword evidence="1" id="KW-1133">Transmembrane helix</keyword>
<feature type="transmembrane region" description="Helical" evidence="1">
    <location>
        <begin position="25"/>
        <end position="45"/>
    </location>
</feature>
<gene>
    <name evidence="2" type="ORF">UY81_C0030G0001</name>
</gene>
<name>A0A0G1XYY1_9BACT</name>
<keyword evidence="1" id="KW-0472">Membrane</keyword>
<evidence type="ECO:0000256" key="1">
    <source>
        <dbReference type="SAM" id="Phobius"/>
    </source>
</evidence>
<protein>
    <submittedName>
        <fullName evidence="2">Cell envelope-related transcriptional attenuator</fullName>
    </submittedName>
</protein>
<reference evidence="2 3" key="1">
    <citation type="journal article" date="2015" name="Nature">
        <title>rRNA introns, odd ribosomes, and small enigmatic genomes across a large radiation of phyla.</title>
        <authorList>
            <person name="Brown C.T."/>
            <person name="Hug L.A."/>
            <person name="Thomas B.C."/>
            <person name="Sharon I."/>
            <person name="Castelle C.J."/>
            <person name="Singh A."/>
            <person name="Wilkins M.J."/>
            <person name="Williams K.H."/>
            <person name="Banfield J.F."/>
        </authorList>
    </citation>
    <scope>NUCLEOTIDE SEQUENCE [LARGE SCALE GENOMIC DNA]</scope>
</reference>
<dbReference type="EMBL" id="LCRM01000030">
    <property type="protein sequence ID" value="KKW36388.1"/>
    <property type="molecule type" value="Genomic_DNA"/>
</dbReference>
<evidence type="ECO:0000313" key="2">
    <source>
        <dbReference type="EMBL" id="KKW36388.1"/>
    </source>
</evidence>
<dbReference type="Proteomes" id="UP000034290">
    <property type="component" value="Unassembled WGS sequence"/>
</dbReference>
<dbReference type="AlphaFoldDB" id="A0A0G1XYY1"/>
<evidence type="ECO:0000313" key="3">
    <source>
        <dbReference type="Proteomes" id="UP000034290"/>
    </source>
</evidence>